<sequence length="748" mass="82477">MEMEDRARWRQKPSSEENVLSINASEPFLSREWSSGIPQIKESSSETTANPSRYYHIYFSVLVYICLALFAWIITCILSFRPVVAPTYTADTTRASLYSSMAGLYQRNQRWLQATRVIQSIVSVLSIPLTSAVCAEAAVAFTQRSSSRTSLSLRQTMALADKAWASPFMVLRAIKPQSFKRIGSSFLLVAIFMNLLGLIVTPLQEIFLTQRAILVPNLVSRIHHQNDLLDLFGRNDTSSQNSDSVPLLRRMLESVSSADLQLHLWTNLTVEACAEPLSGQDVLTLADTLADYGSICGVSASLEFLALEYRHTHGRVSYDGVDPWQNLTALQHPFLAQLPNNFTTGVLQQFIPRINTSASYDSIGESDFPSDCETYPGSFYTEYSGTTHGWDVTVCMPGDQRSSPWKATHLRQDFSESLFLKINGQCFEATVNTTAGYFELPSYANHQQFSDILDRDPIELCGASCPPEGGTVAEDNLKGANPREEVLYDGPIIPLPVGPPPSEIQNLELVRNKGPLLTTALALFGNNSFLAQRTSHPEAFTETNNAESTCIDTLPLGKLAQLPCINSTQDASSQISSWLRLFTEVDADGDTSARPRTSILLNQAAFLSNEILLTWQNSTSRYPQSYMTISYDHGTNTLVPKISDTGIIVVSIVLAAQLLGLSILVVYACWTGLWTNSLDAFTMLRFGAAVGENRLPLWLAKDIDNLAVLHQLPGWVGHASGSETVGQLALGSHDKIRSGMSYRSYEEG</sequence>
<gene>
    <name evidence="2" type="ORF">LTR05_004453</name>
</gene>
<reference evidence="2 3" key="1">
    <citation type="submission" date="2023-08" db="EMBL/GenBank/DDBJ databases">
        <title>Black Yeasts Isolated from many extreme environments.</title>
        <authorList>
            <person name="Coleine C."/>
            <person name="Stajich J.E."/>
            <person name="Selbmann L."/>
        </authorList>
    </citation>
    <scope>NUCLEOTIDE SEQUENCE [LARGE SCALE GENOMIC DNA]</scope>
    <source>
        <strain evidence="2 3">CCFEE 5910</strain>
    </source>
</reference>
<keyword evidence="1" id="KW-0812">Transmembrane</keyword>
<keyword evidence="1" id="KW-0472">Membrane</keyword>
<evidence type="ECO:0000313" key="3">
    <source>
        <dbReference type="Proteomes" id="UP001309876"/>
    </source>
</evidence>
<evidence type="ECO:0000313" key="2">
    <source>
        <dbReference type="EMBL" id="KAK5085174.1"/>
    </source>
</evidence>
<accession>A0AAN7SZ89</accession>
<evidence type="ECO:0000256" key="1">
    <source>
        <dbReference type="SAM" id="Phobius"/>
    </source>
</evidence>
<proteinExistence type="predicted"/>
<feature type="transmembrane region" description="Helical" evidence="1">
    <location>
        <begin position="57"/>
        <end position="80"/>
    </location>
</feature>
<organism evidence="2 3">
    <name type="scientific">Lithohypha guttulata</name>
    <dbReference type="NCBI Taxonomy" id="1690604"/>
    <lineage>
        <taxon>Eukaryota</taxon>
        <taxon>Fungi</taxon>
        <taxon>Dikarya</taxon>
        <taxon>Ascomycota</taxon>
        <taxon>Pezizomycotina</taxon>
        <taxon>Eurotiomycetes</taxon>
        <taxon>Chaetothyriomycetidae</taxon>
        <taxon>Chaetothyriales</taxon>
        <taxon>Trichomeriaceae</taxon>
        <taxon>Lithohypha</taxon>
    </lineage>
</organism>
<keyword evidence="3" id="KW-1185">Reference proteome</keyword>
<feature type="transmembrane region" description="Helical" evidence="1">
    <location>
        <begin position="646"/>
        <end position="670"/>
    </location>
</feature>
<protein>
    <submittedName>
        <fullName evidence="2">Uncharacterized protein</fullName>
    </submittedName>
</protein>
<feature type="transmembrane region" description="Helical" evidence="1">
    <location>
        <begin position="182"/>
        <end position="203"/>
    </location>
</feature>
<feature type="transmembrane region" description="Helical" evidence="1">
    <location>
        <begin position="117"/>
        <end position="141"/>
    </location>
</feature>
<keyword evidence="1" id="KW-1133">Transmembrane helix</keyword>
<comment type="caution">
    <text evidence="2">The sequence shown here is derived from an EMBL/GenBank/DDBJ whole genome shotgun (WGS) entry which is preliminary data.</text>
</comment>
<dbReference type="EMBL" id="JAVRRJ010000004">
    <property type="protein sequence ID" value="KAK5085174.1"/>
    <property type="molecule type" value="Genomic_DNA"/>
</dbReference>
<name>A0AAN7SZ89_9EURO</name>
<dbReference type="Proteomes" id="UP001309876">
    <property type="component" value="Unassembled WGS sequence"/>
</dbReference>
<dbReference type="AlphaFoldDB" id="A0AAN7SZ89"/>